<evidence type="ECO:0000259" key="2">
    <source>
        <dbReference type="Pfam" id="PF10079"/>
    </source>
</evidence>
<dbReference type="AlphaFoldDB" id="A0A381N0N0"/>
<dbReference type="GO" id="GO:0016874">
    <property type="term" value="F:ligase activity"/>
    <property type="evidence" value="ECO:0007669"/>
    <property type="project" value="UniProtKB-KW"/>
</dbReference>
<dbReference type="InterPro" id="IPR055399">
    <property type="entry name" value="CC_BshC"/>
</dbReference>
<evidence type="ECO:0000256" key="1">
    <source>
        <dbReference type="ARBA" id="ARBA00022598"/>
    </source>
</evidence>
<dbReference type="NCBIfam" id="TIGR03998">
    <property type="entry name" value="thiol_BshC"/>
    <property type="match status" value="1"/>
</dbReference>
<dbReference type="Pfam" id="PF10079">
    <property type="entry name" value="Rossmann-like_BshC"/>
    <property type="match status" value="1"/>
</dbReference>
<evidence type="ECO:0008006" key="5">
    <source>
        <dbReference type="Google" id="ProtNLM"/>
    </source>
</evidence>
<keyword evidence="1" id="KW-0436">Ligase</keyword>
<sequence length="442" mass="51218">SEIKKVSDNIKSIKDSNTYTVTTGHQLNIFTGPLYVIYKIVSTIKLTQELNNTYPDKHYVPVYWMASEDHDFKEIQSFQAFGKNYTWDINPTGAVGKIDPKSIKSILDELPEKISLFEDAYLKSKSLSEAVRKYMHSLFGSYGLVVIDANSKRLKKCFTPIIKDDIINNSIKNIAKDKEEKSQVHVRKINFFYMGEGMRERIVFSNNCYNINNTDIVFSEEEILKEIEKNPEKFSPNVITRCLYQEHILPNVCYIGGPAEVTYWLEFKHFFDKYKINYPVVMPRDFVLLLTKRSQKIVTKYGIELSQLFEGKKNVIETILNIYSDNKNNFDDEIKTIKEAYESLVDKYSSIDKSMSGNVESKSKKTIKSIIELEKKYKKAQKSSNAKLIQDIDNLYGSLFGNNSSQERYDNFLNYYASDETFIATLVDILNPLVLNYKIIKL</sequence>
<gene>
    <name evidence="4" type="ORF">METZ01_LOCUS985</name>
</gene>
<evidence type="ECO:0000259" key="3">
    <source>
        <dbReference type="Pfam" id="PF24850"/>
    </source>
</evidence>
<dbReference type="EMBL" id="UINC01000054">
    <property type="protein sequence ID" value="SUZ48131.1"/>
    <property type="molecule type" value="Genomic_DNA"/>
</dbReference>
<dbReference type="Pfam" id="PF24850">
    <property type="entry name" value="CC_BshC"/>
    <property type="match status" value="1"/>
</dbReference>
<evidence type="ECO:0000313" key="4">
    <source>
        <dbReference type="EMBL" id="SUZ48131.1"/>
    </source>
</evidence>
<dbReference type="InterPro" id="IPR011199">
    <property type="entry name" value="Bacillithiol_biosynth_BshC"/>
</dbReference>
<proteinExistence type="predicted"/>
<feature type="domain" description="Bacillithiol biosynthesis BshC C-terminal coiled-coil" evidence="3">
    <location>
        <begin position="287"/>
        <end position="442"/>
    </location>
</feature>
<name>A0A381N0N0_9ZZZZ</name>
<reference evidence="4" key="1">
    <citation type="submission" date="2018-05" db="EMBL/GenBank/DDBJ databases">
        <authorList>
            <person name="Lanie J.A."/>
            <person name="Ng W.-L."/>
            <person name="Kazmierczak K.M."/>
            <person name="Andrzejewski T.M."/>
            <person name="Davidsen T.M."/>
            <person name="Wayne K.J."/>
            <person name="Tettelin H."/>
            <person name="Glass J.I."/>
            <person name="Rusch D."/>
            <person name="Podicherti R."/>
            <person name="Tsui H.-C.T."/>
            <person name="Winkler M.E."/>
        </authorList>
    </citation>
    <scope>NUCLEOTIDE SEQUENCE</scope>
</reference>
<feature type="non-terminal residue" evidence="4">
    <location>
        <position position="1"/>
    </location>
</feature>
<accession>A0A381N0N0</accession>
<dbReference type="InterPro" id="IPR055398">
    <property type="entry name" value="Rossmann-like_BshC"/>
</dbReference>
<protein>
    <recommendedName>
        <fullName evidence="5">Bacillithiol biosynthesis cysteine-adding enzyme BshC</fullName>
    </recommendedName>
</protein>
<organism evidence="4">
    <name type="scientific">marine metagenome</name>
    <dbReference type="NCBI Taxonomy" id="408172"/>
    <lineage>
        <taxon>unclassified sequences</taxon>
        <taxon>metagenomes</taxon>
        <taxon>ecological metagenomes</taxon>
    </lineage>
</organism>
<feature type="domain" description="Bacillithiol biosynthesis BshC N-terminal Rossmann-like" evidence="2">
    <location>
        <begin position="4"/>
        <end position="284"/>
    </location>
</feature>